<keyword evidence="5" id="KW-1185">Reference proteome</keyword>
<keyword evidence="2" id="KW-0812">Transmembrane</keyword>
<keyword evidence="2" id="KW-0472">Membrane</keyword>
<feature type="compositionally biased region" description="Polar residues" evidence="1">
    <location>
        <begin position="101"/>
        <end position="142"/>
    </location>
</feature>
<dbReference type="EMBL" id="JAAQHG020000020">
    <property type="protein sequence ID" value="KAL1585310.1"/>
    <property type="molecule type" value="Genomic_DNA"/>
</dbReference>
<evidence type="ECO:0000313" key="5">
    <source>
        <dbReference type="Proteomes" id="UP000803884"/>
    </source>
</evidence>
<organism evidence="4 5">
    <name type="scientific">Cladosporium halotolerans</name>
    <dbReference type="NCBI Taxonomy" id="1052096"/>
    <lineage>
        <taxon>Eukaryota</taxon>
        <taxon>Fungi</taxon>
        <taxon>Dikarya</taxon>
        <taxon>Ascomycota</taxon>
        <taxon>Pezizomycotina</taxon>
        <taxon>Dothideomycetes</taxon>
        <taxon>Dothideomycetidae</taxon>
        <taxon>Cladosporiales</taxon>
        <taxon>Cladosporiaceae</taxon>
        <taxon>Cladosporium</taxon>
    </lineage>
</organism>
<feature type="region of interest" description="Disordered" evidence="1">
    <location>
        <begin position="180"/>
        <end position="209"/>
    </location>
</feature>
<keyword evidence="3" id="KW-0732">Signal</keyword>
<dbReference type="RefSeq" id="XP_069228416.1">
    <property type="nucleotide sequence ID" value="XM_069374383.1"/>
</dbReference>
<evidence type="ECO:0000256" key="1">
    <source>
        <dbReference type="SAM" id="MobiDB-lite"/>
    </source>
</evidence>
<sequence>MTGIRSPRRLATAILLSSALVHAQESTPEPTPTQTASTSVAQSSSVSGSASSTTTDVPLHLWGVANSLLSEYYPSTTISDVASLTWPDTVVIDSSTYVQSATASPATMETTASSSLDVSRPVTTDDANSNDAQPSDTPSESSGRPKDRTLGIALGVAFGVLAFGLVVLALFCMHRRKKRQNGTGIFPGRRRTGSPTDSEIGEWRSRHPHMGLVTTAVGPMSETHNRPPREWVERYNRLSNQYTPPVHMHPAFVNHQHTPSGGASSETNPFFAPMNSSTDHADRYGENTDYHPGYPRREHNTPPPVPYTPYSPPTRRSRSSRRQSSSSDGFSRPPTPFSPMMMMQASSPPARQNPFTSVEDAQSSEDAAQRQRLTHGHDERDDVVSPIISPTRSPARRSNPLVHYPSWSEVSEFDFSGESSSAAERSARMMKNSRSSDGFGRDRESVVGRSELP</sequence>
<proteinExistence type="predicted"/>
<dbReference type="Proteomes" id="UP000803884">
    <property type="component" value="Unassembled WGS sequence"/>
</dbReference>
<gene>
    <name evidence="4" type="ORF">WHR41_05778</name>
</gene>
<feature type="transmembrane region" description="Helical" evidence="2">
    <location>
        <begin position="150"/>
        <end position="171"/>
    </location>
</feature>
<protein>
    <recommendedName>
        <fullName evidence="6">Mid2 domain-containing protein</fullName>
    </recommendedName>
</protein>
<evidence type="ECO:0000256" key="3">
    <source>
        <dbReference type="SAM" id="SignalP"/>
    </source>
</evidence>
<feature type="region of interest" description="Disordered" evidence="1">
    <location>
        <begin position="246"/>
        <end position="453"/>
    </location>
</feature>
<feature type="compositionally biased region" description="Polar residues" evidence="1">
    <location>
        <begin position="255"/>
        <end position="278"/>
    </location>
</feature>
<name>A0AB34KPW6_9PEZI</name>
<feature type="signal peptide" evidence="3">
    <location>
        <begin position="1"/>
        <end position="23"/>
    </location>
</feature>
<feature type="chain" id="PRO_5044196811" description="Mid2 domain-containing protein" evidence="3">
    <location>
        <begin position="24"/>
        <end position="453"/>
    </location>
</feature>
<feature type="compositionally biased region" description="Polar residues" evidence="1">
    <location>
        <begin position="353"/>
        <end position="366"/>
    </location>
</feature>
<feature type="compositionally biased region" description="Low complexity" evidence="1">
    <location>
        <begin position="322"/>
        <end position="349"/>
    </location>
</feature>
<keyword evidence="2" id="KW-1133">Transmembrane helix</keyword>
<feature type="region of interest" description="Disordered" evidence="1">
    <location>
        <begin position="101"/>
        <end position="146"/>
    </location>
</feature>
<feature type="compositionally biased region" description="Pro residues" evidence="1">
    <location>
        <begin position="301"/>
        <end position="312"/>
    </location>
</feature>
<feature type="compositionally biased region" description="Basic and acidic residues" evidence="1">
    <location>
        <begin position="279"/>
        <end position="300"/>
    </location>
</feature>
<evidence type="ECO:0000256" key="2">
    <source>
        <dbReference type="SAM" id="Phobius"/>
    </source>
</evidence>
<reference evidence="4 5" key="1">
    <citation type="journal article" date="2020" name="Microbiol. Resour. Announc.">
        <title>Draft Genome Sequence of a Cladosporium Species Isolated from the Mesophotic Ascidian Didemnum maculosum.</title>
        <authorList>
            <person name="Gioti A."/>
            <person name="Siaperas R."/>
            <person name="Nikolaivits E."/>
            <person name="Le Goff G."/>
            <person name="Ouazzani J."/>
            <person name="Kotoulas G."/>
            <person name="Topakas E."/>
        </authorList>
    </citation>
    <scope>NUCLEOTIDE SEQUENCE [LARGE SCALE GENOMIC DNA]</scope>
    <source>
        <strain evidence="4 5">TM138-S3</strain>
    </source>
</reference>
<feature type="region of interest" description="Disordered" evidence="1">
    <location>
        <begin position="23"/>
        <end position="54"/>
    </location>
</feature>
<comment type="caution">
    <text evidence="4">The sequence shown here is derived from an EMBL/GenBank/DDBJ whole genome shotgun (WGS) entry which is preliminary data.</text>
</comment>
<feature type="compositionally biased region" description="Basic and acidic residues" evidence="1">
    <location>
        <begin position="439"/>
        <end position="453"/>
    </location>
</feature>
<evidence type="ECO:0008006" key="6">
    <source>
        <dbReference type="Google" id="ProtNLM"/>
    </source>
</evidence>
<accession>A0AB34KPW6</accession>
<evidence type="ECO:0000313" key="4">
    <source>
        <dbReference type="EMBL" id="KAL1585310.1"/>
    </source>
</evidence>
<dbReference type="AlphaFoldDB" id="A0AB34KPW6"/>
<dbReference type="GeneID" id="96007221"/>